<dbReference type="InterPro" id="IPR013783">
    <property type="entry name" value="Ig-like_fold"/>
</dbReference>
<dbReference type="Pfam" id="PF13860">
    <property type="entry name" value="FlgD_ig"/>
    <property type="match status" value="1"/>
</dbReference>
<dbReference type="SMART" id="SM00060">
    <property type="entry name" value="FN3"/>
    <property type="match status" value="2"/>
</dbReference>
<organism evidence="3 4">
    <name type="scientific">Eiseniibacteriota bacterium</name>
    <dbReference type="NCBI Taxonomy" id="2212470"/>
    <lineage>
        <taxon>Bacteria</taxon>
        <taxon>Candidatus Eiseniibacteriota</taxon>
    </lineage>
</organism>
<dbReference type="PROSITE" id="PS50853">
    <property type="entry name" value="FN3"/>
    <property type="match status" value="1"/>
</dbReference>
<name>A0A538U8E3_UNCEI</name>
<dbReference type="CDD" id="cd00063">
    <property type="entry name" value="FN3"/>
    <property type="match status" value="1"/>
</dbReference>
<dbReference type="SUPFAM" id="SSF49265">
    <property type="entry name" value="Fibronectin type III"/>
    <property type="match status" value="1"/>
</dbReference>
<dbReference type="Proteomes" id="UP000319836">
    <property type="component" value="Unassembled WGS sequence"/>
</dbReference>
<dbReference type="InterPro" id="IPR025965">
    <property type="entry name" value="FlgD/Vpr_Ig-like"/>
</dbReference>
<evidence type="ECO:0000313" key="3">
    <source>
        <dbReference type="EMBL" id="TMQ72171.1"/>
    </source>
</evidence>
<sequence length="335" mass="34873">MDARLSRHRTPSRMRREILPALLLLLGFGAALAPRSASAQTASADTVTLVWTAPGDDGLAGTADHYEVRMSPAAITASNWGAATSIGGAPAPLPSGARQSLVVRGLTRGTTYYFAIEAVDESNNVSALSNVVRWDWLYDTAPPAAPTGVSAALENGTDALVRWSSNSEPDLAGYTVYRRISAGGTYQPVSQAGFSGTQFIDTTIPAGTTQVWYQLTASDVSGNESARSASVSLALGGTVTLTTFDLQPAYPNPSRSPAAVNIPLSLPTAATASLFVMDSGGRRIRTLNLAGSSGGPQVAIWDGRNDAGNSVAPGVYTAWLVGAGHRRSIKLVRQP</sequence>
<dbReference type="InterPro" id="IPR003961">
    <property type="entry name" value="FN3_dom"/>
</dbReference>
<gene>
    <name evidence="3" type="ORF">E6K80_03435</name>
</gene>
<evidence type="ECO:0000256" key="1">
    <source>
        <dbReference type="SAM" id="SignalP"/>
    </source>
</evidence>
<dbReference type="Gene3D" id="2.60.40.10">
    <property type="entry name" value="Immunoglobulins"/>
    <property type="match status" value="2"/>
</dbReference>
<dbReference type="AlphaFoldDB" id="A0A538U8E3"/>
<evidence type="ECO:0000259" key="2">
    <source>
        <dbReference type="PROSITE" id="PS50853"/>
    </source>
</evidence>
<proteinExistence type="predicted"/>
<dbReference type="InterPro" id="IPR036116">
    <property type="entry name" value="FN3_sf"/>
</dbReference>
<feature type="domain" description="Fibronectin type-III" evidence="2">
    <location>
        <begin position="33"/>
        <end position="143"/>
    </location>
</feature>
<comment type="caution">
    <text evidence="3">The sequence shown here is derived from an EMBL/GenBank/DDBJ whole genome shotgun (WGS) entry which is preliminary data.</text>
</comment>
<feature type="signal peptide" evidence="1">
    <location>
        <begin position="1"/>
        <end position="39"/>
    </location>
</feature>
<dbReference type="Pfam" id="PF00041">
    <property type="entry name" value="fn3"/>
    <property type="match status" value="1"/>
</dbReference>
<feature type="chain" id="PRO_5021805084" description="Fibronectin type-III domain-containing protein" evidence="1">
    <location>
        <begin position="40"/>
        <end position="335"/>
    </location>
</feature>
<keyword evidence="1" id="KW-0732">Signal</keyword>
<dbReference type="EMBL" id="VBPA01000074">
    <property type="protein sequence ID" value="TMQ72171.1"/>
    <property type="molecule type" value="Genomic_DNA"/>
</dbReference>
<protein>
    <recommendedName>
        <fullName evidence="2">Fibronectin type-III domain-containing protein</fullName>
    </recommendedName>
</protein>
<dbReference type="Gene3D" id="2.60.40.4070">
    <property type="match status" value="1"/>
</dbReference>
<accession>A0A538U8E3</accession>
<evidence type="ECO:0000313" key="4">
    <source>
        <dbReference type="Proteomes" id="UP000319836"/>
    </source>
</evidence>
<reference evidence="3 4" key="1">
    <citation type="journal article" date="2019" name="Nat. Microbiol.">
        <title>Mediterranean grassland soil C-N compound turnover is dependent on rainfall and depth, and is mediated by genomically divergent microorganisms.</title>
        <authorList>
            <person name="Diamond S."/>
            <person name="Andeer P.F."/>
            <person name="Li Z."/>
            <person name="Crits-Christoph A."/>
            <person name="Burstein D."/>
            <person name="Anantharaman K."/>
            <person name="Lane K.R."/>
            <person name="Thomas B.C."/>
            <person name="Pan C."/>
            <person name="Northen T.R."/>
            <person name="Banfield J.F."/>
        </authorList>
    </citation>
    <scope>NUCLEOTIDE SEQUENCE [LARGE SCALE GENOMIC DNA]</scope>
    <source>
        <strain evidence="3">WS_10</strain>
    </source>
</reference>